<organism evidence="2 3">
    <name type="scientific">Phaseolus coccineus</name>
    <name type="common">Scarlet runner bean</name>
    <name type="synonym">Phaseolus multiflorus</name>
    <dbReference type="NCBI Taxonomy" id="3886"/>
    <lineage>
        <taxon>Eukaryota</taxon>
        <taxon>Viridiplantae</taxon>
        <taxon>Streptophyta</taxon>
        <taxon>Embryophyta</taxon>
        <taxon>Tracheophyta</taxon>
        <taxon>Spermatophyta</taxon>
        <taxon>Magnoliopsida</taxon>
        <taxon>eudicotyledons</taxon>
        <taxon>Gunneridae</taxon>
        <taxon>Pentapetalae</taxon>
        <taxon>rosids</taxon>
        <taxon>fabids</taxon>
        <taxon>Fabales</taxon>
        <taxon>Fabaceae</taxon>
        <taxon>Papilionoideae</taxon>
        <taxon>50 kb inversion clade</taxon>
        <taxon>NPAAA clade</taxon>
        <taxon>indigoferoid/millettioid clade</taxon>
        <taxon>Phaseoleae</taxon>
        <taxon>Phaseolus</taxon>
    </lineage>
</organism>
<sequence length="98" mass="11289">MVKWGFVLVWFASLIPPSLSLHQHLCVKYAATYWIKRIDYRLFAGVACWGSFDTSRDTFVRGFVGAAHDHDDNDDDDMNLTEFIRNLKLDKSVYGVDV</sequence>
<proteinExistence type="predicted"/>
<evidence type="ECO:0000313" key="3">
    <source>
        <dbReference type="Proteomes" id="UP001374584"/>
    </source>
</evidence>
<protein>
    <submittedName>
        <fullName evidence="2">Uncharacterized protein</fullName>
    </submittedName>
</protein>
<feature type="signal peptide" evidence="1">
    <location>
        <begin position="1"/>
        <end position="20"/>
    </location>
</feature>
<gene>
    <name evidence="2" type="ORF">VNO80_11505</name>
</gene>
<dbReference type="Proteomes" id="UP001374584">
    <property type="component" value="Unassembled WGS sequence"/>
</dbReference>
<feature type="chain" id="PRO_5042914145" evidence="1">
    <location>
        <begin position="21"/>
        <end position="98"/>
    </location>
</feature>
<comment type="caution">
    <text evidence="2">The sequence shown here is derived from an EMBL/GenBank/DDBJ whole genome shotgun (WGS) entry which is preliminary data.</text>
</comment>
<name>A0AAN9NAP8_PHACN</name>
<keyword evidence="3" id="KW-1185">Reference proteome</keyword>
<dbReference type="EMBL" id="JAYMYR010000004">
    <property type="protein sequence ID" value="KAK7369466.1"/>
    <property type="molecule type" value="Genomic_DNA"/>
</dbReference>
<dbReference type="AlphaFoldDB" id="A0AAN9NAP8"/>
<evidence type="ECO:0000256" key="1">
    <source>
        <dbReference type="SAM" id="SignalP"/>
    </source>
</evidence>
<evidence type="ECO:0000313" key="2">
    <source>
        <dbReference type="EMBL" id="KAK7369466.1"/>
    </source>
</evidence>
<reference evidence="2 3" key="1">
    <citation type="submission" date="2024-01" db="EMBL/GenBank/DDBJ databases">
        <title>The genomes of 5 underutilized Papilionoideae crops provide insights into root nodulation and disease resistanc.</title>
        <authorList>
            <person name="Jiang F."/>
        </authorList>
    </citation>
    <scope>NUCLEOTIDE SEQUENCE [LARGE SCALE GENOMIC DNA]</scope>
    <source>
        <strain evidence="2">JINMINGXINNONG_FW02</strain>
        <tissue evidence="2">Leaves</tissue>
    </source>
</reference>
<keyword evidence="1" id="KW-0732">Signal</keyword>
<accession>A0AAN9NAP8</accession>